<comment type="caution">
    <text evidence="9">The sequence shown here is derived from an EMBL/GenBank/DDBJ whole genome shotgun (WGS) entry which is preliminary data.</text>
</comment>
<feature type="transmembrane region" description="Helical" evidence="7">
    <location>
        <begin position="9"/>
        <end position="29"/>
    </location>
</feature>
<dbReference type="GO" id="GO:0005886">
    <property type="term" value="C:plasma membrane"/>
    <property type="evidence" value="ECO:0007669"/>
    <property type="project" value="UniProtKB-SubCell"/>
</dbReference>
<dbReference type="PROSITE" id="PS50928">
    <property type="entry name" value="ABC_TM1"/>
    <property type="match status" value="1"/>
</dbReference>
<feature type="domain" description="ABC transmembrane type-1" evidence="8">
    <location>
        <begin position="102"/>
        <end position="314"/>
    </location>
</feature>
<reference evidence="9" key="1">
    <citation type="submission" date="2019-09" db="EMBL/GenBank/DDBJ databases">
        <title>Characterisation of the sponge microbiome using genome-centric metagenomics.</title>
        <authorList>
            <person name="Engelberts J.P."/>
            <person name="Robbins S.J."/>
            <person name="De Goeij J.M."/>
            <person name="Aranda M."/>
            <person name="Bell S.C."/>
            <person name="Webster N.S."/>
        </authorList>
    </citation>
    <scope>NUCLEOTIDE SEQUENCE</scope>
    <source>
        <strain evidence="9">SB0662_bin_9</strain>
    </source>
</reference>
<dbReference type="PANTHER" id="PTHR30465:SF43">
    <property type="entry name" value="OLIGOPEPTIDE ABC TRANSPORTER, PERMEASE PROTEIN"/>
    <property type="match status" value="1"/>
</dbReference>
<dbReference type="InterPro" id="IPR000515">
    <property type="entry name" value="MetI-like"/>
</dbReference>
<dbReference type="InterPro" id="IPR045621">
    <property type="entry name" value="BPD_transp_1_N"/>
</dbReference>
<dbReference type="PANTHER" id="PTHR30465">
    <property type="entry name" value="INNER MEMBRANE ABC TRANSPORTER"/>
    <property type="match status" value="1"/>
</dbReference>
<keyword evidence="5 7" id="KW-1133">Transmembrane helix</keyword>
<proteinExistence type="inferred from homology"/>
<dbReference type="GO" id="GO:0055085">
    <property type="term" value="P:transmembrane transport"/>
    <property type="evidence" value="ECO:0007669"/>
    <property type="project" value="InterPro"/>
</dbReference>
<evidence type="ECO:0000256" key="2">
    <source>
        <dbReference type="ARBA" id="ARBA00022448"/>
    </source>
</evidence>
<dbReference type="AlphaFoldDB" id="A0A6B1DT37"/>
<evidence type="ECO:0000313" key="9">
    <source>
        <dbReference type="EMBL" id="MYD89842.1"/>
    </source>
</evidence>
<gene>
    <name evidence="9" type="ORF">F4Y08_05805</name>
</gene>
<dbReference type="SUPFAM" id="SSF161098">
    <property type="entry name" value="MetI-like"/>
    <property type="match status" value="1"/>
</dbReference>
<evidence type="ECO:0000256" key="3">
    <source>
        <dbReference type="ARBA" id="ARBA00022475"/>
    </source>
</evidence>
<evidence type="ECO:0000256" key="4">
    <source>
        <dbReference type="ARBA" id="ARBA00022692"/>
    </source>
</evidence>
<organism evidence="9">
    <name type="scientific">Caldilineaceae bacterium SB0662_bin_9</name>
    <dbReference type="NCBI Taxonomy" id="2605258"/>
    <lineage>
        <taxon>Bacteria</taxon>
        <taxon>Bacillati</taxon>
        <taxon>Chloroflexota</taxon>
        <taxon>Caldilineae</taxon>
        <taxon>Caldilineales</taxon>
        <taxon>Caldilineaceae</taxon>
    </lineage>
</organism>
<evidence type="ECO:0000256" key="7">
    <source>
        <dbReference type="RuleBase" id="RU363032"/>
    </source>
</evidence>
<evidence type="ECO:0000256" key="1">
    <source>
        <dbReference type="ARBA" id="ARBA00004651"/>
    </source>
</evidence>
<evidence type="ECO:0000259" key="8">
    <source>
        <dbReference type="PROSITE" id="PS50928"/>
    </source>
</evidence>
<dbReference type="EMBL" id="VXPY01000036">
    <property type="protein sequence ID" value="MYD89842.1"/>
    <property type="molecule type" value="Genomic_DNA"/>
</dbReference>
<comment type="similarity">
    <text evidence="7">Belongs to the binding-protein-dependent transport system permease family.</text>
</comment>
<sequence length="328" mass="36694">MLKYGVRRLLYMLLLMVMLSVVAFVIIQLPPGDFLTSYIVELQQSGQPAAEEEIQALRVRYGLDKPMYLRYLKWMWDMIRHGDLGMSFERDQPVAEIVAARLPLTILISLLTTLFAYGVSIPIGIFSAVRQYSVADYVVTVLGFIGLAIPNFLLALIIMYILYAGFQTDIGGLFSPEFELADWSWARFVDMLKHLPPVVIVVGTGSTAWLVRVMRGVLLDELSKPYVIAARAKGISELRLLVKYPVRVAINPIISTIGWTLPGIVSGATITSIVLGLPTTGPMYLQSLRSQDMYLAGSFTMFLTLLTLVGTFISDILLAWMDPRIRFE</sequence>
<keyword evidence="4 7" id="KW-0812">Transmembrane</keyword>
<feature type="transmembrane region" description="Helical" evidence="7">
    <location>
        <begin position="194"/>
        <end position="214"/>
    </location>
</feature>
<dbReference type="Pfam" id="PF00528">
    <property type="entry name" value="BPD_transp_1"/>
    <property type="match status" value="1"/>
</dbReference>
<name>A0A6B1DT37_9CHLR</name>
<feature type="transmembrane region" description="Helical" evidence="7">
    <location>
        <begin position="106"/>
        <end position="129"/>
    </location>
</feature>
<keyword evidence="2 7" id="KW-0813">Transport</keyword>
<dbReference type="Pfam" id="PF19300">
    <property type="entry name" value="BPD_transp_1_N"/>
    <property type="match status" value="1"/>
</dbReference>
<feature type="transmembrane region" description="Helical" evidence="7">
    <location>
        <begin position="248"/>
        <end position="275"/>
    </location>
</feature>
<feature type="transmembrane region" description="Helical" evidence="7">
    <location>
        <begin position="295"/>
        <end position="320"/>
    </location>
</feature>
<dbReference type="Gene3D" id="1.10.3720.10">
    <property type="entry name" value="MetI-like"/>
    <property type="match status" value="1"/>
</dbReference>
<keyword evidence="3" id="KW-1003">Cell membrane</keyword>
<dbReference type="InterPro" id="IPR035906">
    <property type="entry name" value="MetI-like_sf"/>
</dbReference>
<comment type="subcellular location">
    <subcellularLocation>
        <location evidence="1 7">Cell membrane</location>
        <topology evidence="1 7">Multi-pass membrane protein</topology>
    </subcellularLocation>
</comment>
<feature type="transmembrane region" description="Helical" evidence="7">
    <location>
        <begin position="141"/>
        <end position="163"/>
    </location>
</feature>
<protein>
    <submittedName>
        <fullName evidence="9">ABC transporter permease</fullName>
    </submittedName>
</protein>
<keyword evidence="6 7" id="KW-0472">Membrane</keyword>
<dbReference type="CDD" id="cd06261">
    <property type="entry name" value="TM_PBP2"/>
    <property type="match status" value="1"/>
</dbReference>
<evidence type="ECO:0000256" key="6">
    <source>
        <dbReference type="ARBA" id="ARBA00023136"/>
    </source>
</evidence>
<accession>A0A6B1DT37</accession>
<evidence type="ECO:0000256" key="5">
    <source>
        <dbReference type="ARBA" id="ARBA00022989"/>
    </source>
</evidence>